<keyword evidence="6" id="KW-0808">Transferase</keyword>
<dbReference type="SUPFAM" id="SSF53383">
    <property type="entry name" value="PLP-dependent transferases"/>
    <property type="match status" value="1"/>
</dbReference>
<evidence type="ECO:0000313" key="9">
    <source>
        <dbReference type="EMBL" id="MBB5190224.1"/>
    </source>
</evidence>
<dbReference type="Gene3D" id="3.90.1150.10">
    <property type="entry name" value="Aspartate Aminotransferase, domain 1"/>
    <property type="match status" value="1"/>
</dbReference>
<evidence type="ECO:0000256" key="5">
    <source>
        <dbReference type="ARBA" id="ARBA00022576"/>
    </source>
</evidence>
<evidence type="ECO:0000256" key="7">
    <source>
        <dbReference type="ARBA" id="ARBA00022898"/>
    </source>
</evidence>
<keyword evidence="7" id="KW-0663">Pyridoxal phosphate</keyword>
<dbReference type="Proteomes" id="UP000543030">
    <property type="component" value="Unassembled WGS sequence"/>
</dbReference>
<comment type="similarity">
    <text evidence="2">Belongs to the class-I pyridoxal-phosphate-dependent aminotransferase family.</text>
</comment>
<evidence type="ECO:0000256" key="2">
    <source>
        <dbReference type="ARBA" id="ARBA00007441"/>
    </source>
</evidence>
<name>A0A840RCC6_9NEIS</name>
<dbReference type="GO" id="GO:0008483">
    <property type="term" value="F:transaminase activity"/>
    <property type="evidence" value="ECO:0007669"/>
    <property type="project" value="UniProtKB-KW"/>
</dbReference>
<dbReference type="InterPro" id="IPR015421">
    <property type="entry name" value="PyrdxlP-dep_Trfase_major"/>
</dbReference>
<evidence type="ECO:0000256" key="6">
    <source>
        <dbReference type="ARBA" id="ARBA00022679"/>
    </source>
</evidence>
<comment type="subunit">
    <text evidence="3">Homodimer.</text>
</comment>
<accession>A0A840RCC6</accession>
<dbReference type="GO" id="GO:0003677">
    <property type="term" value="F:DNA binding"/>
    <property type="evidence" value="ECO:0007669"/>
    <property type="project" value="UniProtKB-KW"/>
</dbReference>
<evidence type="ECO:0000256" key="3">
    <source>
        <dbReference type="ARBA" id="ARBA00011738"/>
    </source>
</evidence>
<proteinExistence type="inferred from homology"/>
<gene>
    <name evidence="9" type="ORF">HNQ50_000946</name>
</gene>
<comment type="caution">
    <text evidence="9">The sequence shown here is derived from an EMBL/GenBank/DDBJ whole genome shotgun (WGS) entry which is preliminary data.</text>
</comment>
<comment type="cofactor">
    <cofactor evidence="1">
        <name>pyridoxal 5'-phosphate</name>
        <dbReference type="ChEBI" id="CHEBI:597326"/>
    </cofactor>
</comment>
<keyword evidence="9" id="KW-0238">DNA-binding</keyword>
<dbReference type="GO" id="GO:1901605">
    <property type="term" value="P:alpha-amino acid metabolic process"/>
    <property type="evidence" value="ECO:0007669"/>
    <property type="project" value="TreeGrafter"/>
</dbReference>
<dbReference type="Pfam" id="PF00155">
    <property type="entry name" value="Aminotran_1_2"/>
    <property type="match status" value="1"/>
</dbReference>
<reference evidence="9 10" key="1">
    <citation type="submission" date="2020-08" db="EMBL/GenBank/DDBJ databases">
        <title>Genomic Encyclopedia of Type Strains, Phase IV (KMG-IV): sequencing the most valuable type-strain genomes for metagenomic binning, comparative biology and taxonomic classification.</title>
        <authorList>
            <person name="Goeker M."/>
        </authorList>
    </citation>
    <scope>NUCLEOTIDE SEQUENCE [LARGE SCALE GENOMIC DNA]</scope>
    <source>
        <strain evidence="9 10">DSM 18233</strain>
    </source>
</reference>
<evidence type="ECO:0000256" key="1">
    <source>
        <dbReference type="ARBA" id="ARBA00001933"/>
    </source>
</evidence>
<dbReference type="InterPro" id="IPR004839">
    <property type="entry name" value="Aminotransferase_I/II_large"/>
</dbReference>
<dbReference type="PANTHER" id="PTHR42790">
    <property type="entry name" value="AMINOTRANSFERASE"/>
    <property type="match status" value="1"/>
</dbReference>
<evidence type="ECO:0000259" key="8">
    <source>
        <dbReference type="Pfam" id="PF00155"/>
    </source>
</evidence>
<dbReference type="InterPro" id="IPR050859">
    <property type="entry name" value="Class-I_PLP-dep_aminotransf"/>
</dbReference>
<evidence type="ECO:0000313" key="10">
    <source>
        <dbReference type="Proteomes" id="UP000543030"/>
    </source>
</evidence>
<dbReference type="InterPro" id="IPR015422">
    <property type="entry name" value="PyrdxlP-dep_Trfase_small"/>
</dbReference>
<dbReference type="RefSeq" id="WP_184098104.1">
    <property type="nucleotide sequence ID" value="NZ_JACHHN010000002.1"/>
</dbReference>
<keyword evidence="10" id="KW-1185">Reference proteome</keyword>
<feature type="domain" description="Aminotransferase class I/classII large" evidence="8">
    <location>
        <begin position="48"/>
        <end position="373"/>
    </location>
</feature>
<keyword evidence="5" id="KW-0032">Aminotransferase</keyword>
<dbReference type="Gene3D" id="3.40.640.10">
    <property type="entry name" value="Type I PLP-dependent aspartate aminotransferase-like (Major domain)"/>
    <property type="match status" value="1"/>
</dbReference>
<dbReference type="AlphaFoldDB" id="A0A840RCC6"/>
<dbReference type="GO" id="GO:0030170">
    <property type="term" value="F:pyridoxal phosphate binding"/>
    <property type="evidence" value="ECO:0007669"/>
    <property type="project" value="InterPro"/>
</dbReference>
<dbReference type="PANTHER" id="PTHR42790:SF19">
    <property type="entry name" value="KYNURENINE_ALPHA-AMINOADIPATE AMINOTRANSFERASE, MITOCHONDRIAL"/>
    <property type="match status" value="1"/>
</dbReference>
<sequence>MFAKRIERLTSSLVRDILAAASRPGVISFAGGLPAEEALYRPDPAQLQSLQHCWQYGQTEGEPQLREAIAAEARALGIACDASQVLVLSGSQQGIDLVSKLFIEEGTRVLVEAPAYLAAVQSFRLFGADFLPVTVDPVTGPDAQSFKSALDSAQLAYLTPTFQNPSGYCYPAEQREHIAAAVDAAGVPLFEDDPYRELAFDGAAPQPIVGRLKNAPWVYQGSFSKTLAPGLRLGFLVAHPALVPHLTRLKQAADLHSNRLSQHLILQALQNGLHEHVAQILPVYRERRDAMADALTRHLGDLVSWQKPVGGLFFWVRFKQAVDTHALMRRALEAGVAIMPGDAFYTTTPEHSCLRLNFSHSSPAEIEEGMARLASLLR</sequence>
<organism evidence="9 10">
    <name type="scientific">Silvimonas terrae</name>
    <dbReference type="NCBI Taxonomy" id="300266"/>
    <lineage>
        <taxon>Bacteria</taxon>
        <taxon>Pseudomonadati</taxon>
        <taxon>Pseudomonadota</taxon>
        <taxon>Betaproteobacteria</taxon>
        <taxon>Neisseriales</taxon>
        <taxon>Chitinibacteraceae</taxon>
        <taxon>Silvimonas</taxon>
    </lineage>
</organism>
<dbReference type="InterPro" id="IPR015424">
    <property type="entry name" value="PyrdxlP-dep_Trfase"/>
</dbReference>
<evidence type="ECO:0000256" key="4">
    <source>
        <dbReference type="ARBA" id="ARBA00021531"/>
    </source>
</evidence>
<dbReference type="CDD" id="cd00609">
    <property type="entry name" value="AAT_like"/>
    <property type="match status" value="1"/>
</dbReference>
<dbReference type="FunFam" id="3.40.640.10:FF:000053">
    <property type="entry name" value="Aminotransferase, class I"/>
    <property type="match status" value="1"/>
</dbReference>
<protein>
    <recommendedName>
        <fullName evidence="4">Putative 8-amino-7-oxononanoate synthase</fullName>
    </recommendedName>
</protein>
<dbReference type="EMBL" id="JACHHN010000002">
    <property type="protein sequence ID" value="MBB5190224.1"/>
    <property type="molecule type" value="Genomic_DNA"/>
</dbReference>